<dbReference type="STRING" id="1260918.AWC06_11780"/>
<dbReference type="OrthoDB" id="337830at2"/>
<dbReference type="InterPro" id="IPR036188">
    <property type="entry name" value="FAD/NAD-bd_sf"/>
</dbReference>
<protein>
    <submittedName>
        <fullName evidence="6">Pyridine nucleotide-disulfide oxidoreductase</fullName>
    </submittedName>
</protein>
<reference evidence="6 7" key="1">
    <citation type="submission" date="2016-01" db="EMBL/GenBank/DDBJ databases">
        <title>The new phylogeny of the genus Mycobacterium.</title>
        <authorList>
            <person name="Tarcisio F."/>
            <person name="Conor M."/>
            <person name="Antonella G."/>
            <person name="Elisabetta G."/>
            <person name="Giulia F.S."/>
            <person name="Sara T."/>
            <person name="Anna F."/>
            <person name="Clotilde B."/>
            <person name="Roberto B."/>
            <person name="Veronica D.S."/>
            <person name="Fabio R."/>
            <person name="Monica P."/>
            <person name="Olivier J."/>
            <person name="Enrico T."/>
            <person name="Nicola S."/>
        </authorList>
    </citation>
    <scope>NUCLEOTIDE SEQUENCE [LARGE SCALE GENOMIC DNA]</scope>
    <source>
        <strain evidence="6 7">DSM 45731</strain>
    </source>
</reference>
<dbReference type="SUPFAM" id="SSF56425">
    <property type="entry name" value="Succinate dehydrogenase/fumarate reductase flavoprotein, catalytic domain"/>
    <property type="match status" value="1"/>
</dbReference>
<evidence type="ECO:0000256" key="1">
    <source>
        <dbReference type="ARBA" id="ARBA00001974"/>
    </source>
</evidence>
<dbReference type="AlphaFoldDB" id="A0A1X1UYY9"/>
<dbReference type="Gene3D" id="3.90.700.10">
    <property type="entry name" value="Succinate dehydrogenase/fumarate reductase flavoprotein, catalytic domain"/>
    <property type="match status" value="1"/>
</dbReference>
<sequence length="532" mass="56709">MKFENGDFDVVVVGFGAAGACAAIAAAEHGARVLVVDRSLGGGASALSGGVVYAGGGTSYQHAAGYEDTPDNMYSYLRQEVAGAVDDQTLRRFCDESVQRLSWLERHGARFAASLCDYKTSYPTDRHYLYFSGNERAYPYCLHATPAPRGHRQVAKGMGSGRTMWRALRRSAAQLGVVFLPLTRAEQLVTEGCGMAGVRCRSVTDESLLRQYYCRTAPLQSKLLNWAPEVASKFPTGEARLWRRSKELNVRAPNVILAAGGFAFNSDMVRRYAPSYAGISPLGTAADDGSGIILGANVGGATGYLNRIAGWRFLSPPAAMLEGITVGVSGERIANEDLYGATHTDVMVREFGGRGFLILDAAMWKRARAQFLSQTSSVQRLQVAAVFTIERRKATTLRELAVKLGISASGLETTVAAYNSALDGGLEDPAHKAPSMCRPLTRAPFYGLDISIRPSRAYFVPGITLGGLRVDGASGEVLTDNGSPIRGLYAVGRTAVGVCSNSYISGLSLADCVFSGKRAGEHAAAVQRSAAP</sequence>
<keyword evidence="7" id="KW-1185">Reference proteome</keyword>
<dbReference type="EMBL" id="LQOW01000014">
    <property type="protein sequence ID" value="ORV62046.1"/>
    <property type="molecule type" value="Genomic_DNA"/>
</dbReference>
<evidence type="ECO:0000256" key="2">
    <source>
        <dbReference type="ARBA" id="ARBA00022630"/>
    </source>
</evidence>
<name>A0A1X1UYY9_9MYCO</name>
<dbReference type="PRINTS" id="PR00411">
    <property type="entry name" value="PNDRDTASEI"/>
</dbReference>
<dbReference type="PANTHER" id="PTHR43400">
    <property type="entry name" value="FUMARATE REDUCTASE"/>
    <property type="match status" value="1"/>
</dbReference>
<dbReference type="Gene3D" id="3.50.50.60">
    <property type="entry name" value="FAD/NAD(P)-binding domain"/>
    <property type="match status" value="2"/>
</dbReference>
<feature type="domain" description="FAD-dependent oxidoreductase 2 FAD-binding" evidence="5">
    <location>
        <begin position="9"/>
        <end position="498"/>
    </location>
</feature>
<keyword evidence="4" id="KW-0560">Oxidoreductase</keyword>
<dbReference type="SUPFAM" id="SSF51905">
    <property type="entry name" value="FAD/NAD(P)-binding domain"/>
    <property type="match status" value="1"/>
</dbReference>
<dbReference type="NCBIfam" id="NF005511">
    <property type="entry name" value="PRK07121.1-4"/>
    <property type="match status" value="1"/>
</dbReference>
<evidence type="ECO:0000313" key="6">
    <source>
        <dbReference type="EMBL" id="ORV62046.1"/>
    </source>
</evidence>
<dbReference type="PROSITE" id="PS51257">
    <property type="entry name" value="PROKAR_LIPOPROTEIN"/>
    <property type="match status" value="1"/>
</dbReference>
<comment type="caution">
    <text evidence="6">The sequence shown here is derived from an EMBL/GenBank/DDBJ whole genome shotgun (WGS) entry which is preliminary data.</text>
</comment>
<comment type="cofactor">
    <cofactor evidence="1">
        <name>FAD</name>
        <dbReference type="ChEBI" id="CHEBI:57692"/>
    </cofactor>
</comment>
<evidence type="ECO:0000256" key="4">
    <source>
        <dbReference type="ARBA" id="ARBA00023002"/>
    </source>
</evidence>
<dbReference type="Proteomes" id="UP000194000">
    <property type="component" value="Unassembled WGS sequence"/>
</dbReference>
<organism evidence="6 7">
    <name type="scientific">Mycobacterium fragae</name>
    <dbReference type="NCBI Taxonomy" id="1260918"/>
    <lineage>
        <taxon>Bacteria</taxon>
        <taxon>Bacillati</taxon>
        <taxon>Actinomycetota</taxon>
        <taxon>Actinomycetes</taxon>
        <taxon>Mycobacteriales</taxon>
        <taxon>Mycobacteriaceae</taxon>
        <taxon>Mycobacterium</taxon>
    </lineage>
</organism>
<gene>
    <name evidence="6" type="ORF">AWC06_11780</name>
</gene>
<dbReference type="InterPro" id="IPR027477">
    <property type="entry name" value="Succ_DH/fumarate_Rdtase_cat_sf"/>
</dbReference>
<evidence type="ECO:0000259" key="5">
    <source>
        <dbReference type="Pfam" id="PF00890"/>
    </source>
</evidence>
<accession>A0A1X1UYY9</accession>
<dbReference type="RefSeq" id="WP_085195934.1">
    <property type="nucleotide sequence ID" value="NZ_JACKVI010000014.1"/>
</dbReference>
<evidence type="ECO:0000313" key="7">
    <source>
        <dbReference type="Proteomes" id="UP000194000"/>
    </source>
</evidence>
<proteinExistence type="predicted"/>
<dbReference type="GO" id="GO:0033765">
    <property type="term" value="F:steroid dehydrogenase activity, acting on the CH-CH group of donors"/>
    <property type="evidence" value="ECO:0007669"/>
    <property type="project" value="UniProtKB-ARBA"/>
</dbReference>
<dbReference type="GO" id="GO:0008202">
    <property type="term" value="P:steroid metabolic process"/>
    <property type="evidence" value="ECO:0007669"/>
    <property type="project" value="UniProtKB-ARBA"/>
</dbReference>
<dbReference type="PANTHER" id="PTHR43400:SF10">
    <property type="entry name" value="3-OXOSTEROID 1-DEHYDROGENASE"/>
    <property type="match status" value="1"/>
</dbReference>
<dbReference type="Pfam" id="PF00890">
    <property type="entry name" value="FAD_binding_2"/>
    <property type="match status" value="1"/>
</dbReference>
<evidence type="ECO:0000256" key="3">
    <source>
        <dbReference type="ARBA" id="ARBA00022827"/>
    </source>
</evidence>
<keyword evidence="3" id="KW-0274">FAD</keyword>
<keyword evidence="2" id="KW-0285">Flavoprotein</keyword>
<dbReference type="InterPro" id="IPR003953">
    <property type="entry name" value="FAD-dep_OxRdtase_2_FAD-bd"/>
</dbReference>
<dbReference type="NCBIfam" id="NF005513">
    <property type="entry name" value="PRK07121.1-6"/>
    <property type="match status" value="1"/>
</dbReference>
<dbReference type="InterPro" id="IPR050315">
    <property type="entry name" value="FAD-oxidoreductase_2"/>
</dbReference>